<name>A0A2M9GXX1_9BURK</name>
<sequence length="330" mass="35734">MHDDAPSRIGTASVDRHAGARAPNAGAIAPKRIVFLLYDGFQPLDLAGPWQAFSGANDEGGAGYQLSTVAATPVVGTWDQGLRMQVNATFASDDDAPIDMLFVPGGPGIDQAAAHGETLAWLRRRSPQARRTCSVCTGAFLLAAAGLLDGRRVTTHWRSADRLRQRHPGLKVEDDRIYIESGAIWTSAGVTAGIDLALALIERDVGAQVSQDVARRLVVFMRRDGDQRQYSQSLRLQDRLAAPFRDLVEKIEASLSARWSVDDMADACHMSRRTFQRKFAAHFGVTPSEVLRQLRRERDGALRAAGRASGKVLRHALGSAGHPPGSARTP</sequence>
<dbReference type="Gene3D" id="1.10.10.60">
    <property type="entry name" value="Homeodomain-like"/>
    <property type="match status" value="1"/>
</dbReference>
<dbReference type="CDD" id="cd03137">
    <property type="entry name" value="GATase1_AraC_1"/>
    <property type="match status" value="1"/>
</dbReference>
<accession>A0A2M9GXX1</accession>
<dbReference type="Pfam" id="PF00165">
    <property type="entry name" value="HTH_AraC"/>
    <property type="match status" value="1"/>
</dbReference>
<dbReference type="Gene3D" id="3.40.50.880">
    <property type="match status" value="1"/>
</dbReference>
<keyword evidence="2" id="KW-0804">Transcription</keyword>
<dbReference type="PANTHER" id="PTHR43130:SF3">
    <property type="entry name" value="HTH-TYPE TRANSCRIPTIONAL REGULATOR RV1931C"/>
    <property type="match status" value="1"/>
</dbReference>
<evidence type="ECO:0000256" key="2">
    <source>
        <dbReference type="ARBA" id="ARBA00023163"/>
    </source>
</evidence>
<dbReference type="SUPFAM" id="SSF52317">
    <property type="entry name" value="Class I glutamine amidotransferase-like"/>
    <property type="match status" value="1"/>
</dbReference>
<evidence type="ECO:0000313" key="4">
    <source>
        <dbReference type="Proteomes" id="UP000494122"/>
    </source>
</evidence>
<gene>
    <name evidence="3" type="ORF">LMG3328_03548</name>
</gene>
<dbReference type="Pfam" id="PF01965">
    <property type="entry name" value="DJ-1_PfpI"/>
    <property type="match status" value="1"/>
</dbReference>
<evidence type="ECO:0000313" key="3">
    <source>
        <dbReference type="EMBL" id="CAB3886204.1"/>
    </source>
</evidence>
<dbReference type="InterPro" id="IPR018060">
    <property type="entry name" value="HTH_AraC"/>
</dbReference>
<reference evidence="3 4" key="1">
    <citation type="submission" date="2020-04" db="EMBL/GenBank/DDBJ databases">
        <authorList>
            <person name="De Canck E."/>
        </authorList>
    </citation>
    <scope>NUCLEOTIDE SEQUENCE [LARGE SCALE GENOMIC DNA]</scope>
    <source>
        <strain evidence="3 4">LMG 3328</strain>
    </source>
</reference>
<dbReference type="Proteomes" id="UP000494122">
    <property type="component" value="Unassembled WGS sequence"/>
</dbReference>
<keyword evidence="1" id="KW-0805">Transcription regulation</keyword>
<dbReference type="AlphaFoldDB" id="A0A2M9GXX1"/>
<evidence type="ECO:0000256" key="1">
    <source>
        <dbReference type="ARBA" id="ARBA00023015"/>
    </source>
</evidence>
<proteinExistence type="predicted"/>
<dbReference type="PANTHER" id="PTHR43130">
    <property type="entry name" value="ARAC-FAMILY TRANSCRIPTIONAL REGULATOR"/>
    <property type="match status" value="1"/>
</dbReference>
<dbReference type="InterPro" id="IPR002818">
    <property type="entry name" value="DJ-1/PfpI"/>
</dbReference>
<dbReference type="InterPro" id="IPR052158">
    <property type="entry name" value="INH-QAR"/>
</dbReference>
<protein>
    <submittedName>
        <fullName evidence="3">Uncharacterized protein</fullName>
    </submittedName>
</protein>
<organism evidence="3 4">
    <name type="scientific">Achromobacter ruhlandii</name>
    <dbReference type="NCBI Taxonomy" id="72557"/>
    <lineage>
        <taxon>Bacteria</taxon>
        <taxon>Pseudomonadati</taxon>
        <taxon>Pseudomonadota</taxon>
        <taxon>Betaproteobacteria</taxon>
        <taxon>Burkholderiales</taxon>
        <taxon>Alcaligenaceae</taxon>
        <taxon>Achromobacter</taxon>
    </lineage>
</organism>
<dbReference type="InterPro" id="IPR009057">
    <property type="entry name" value="Homeodomain-like_sf"/>
</dbReference>
<dbReference type="GO" id="GO:0003700">
    <property type="term" value="F:DNA-binding transcription factor activity"/>
    <property type="evidence" value="ECO:0007669"/>
    <property type="project" value="InterPro"/>
</dbReference>
<dbReference type="EMBL" id="CADILE010000010">
    <property type="protein sequence ID" value="CAB3886204.1"/>
    <property type="molecule type" value="Genomic_DNA"/>
</dbReference>
<dbReference type="InterPro" id="IPR029062">
    <property type="entry name" value="Class_I_gatase-like"/>
</dbReference>
<dbReference type="SMART" id="SM00342">
    <property type="entry name" value="HTH_ARAC"/>
    <property type="match status" value="1"/>
</dbReference>
<dbReference type="RefSeq" id="WP_082381407.1">
    <property type="nucleotide sequence ID" value="NZ_CADILE010000010.1"/>
</dbReference>
<dbReference type="PROSITE" id="PS01124">
    <property type="entry name" value="HTH_ARAC_FAMILY_2"/>
    <property type="match status" value="1"/>
</dbReference>
<dbReference type="GO" id="GO:0043565">
    <property type="term" value="F:sequence-specific DNA binding"/>
    <property type="evidence" value="ECO:0007669"/>
    <property type="project" value="InterPro"/>
</dbReference>
<dbReference type="SUPFAM" id="SSF46689">
    <property type="entry name" value="Homeodomain-like"/>
    <property type="match status" value="1"/>
</dbReference>